<dbReference type="FunFam" id="1.10.240.10:FF:000001">
    <property type="entry name" value="Tyrosine--tRNA ligase"/>
    <property type="match status" value="1"/>
</dbReference>
<comment type="function">
    <text evidence="12">Catalyzes the attachment of tyrosine to tRNA(Tyr) in a two-step reaction: tyrosine is first activated by ATP to form Tyr-AMP and then transferred to the acceptor end of tRNA(Tyr).</text>
</comment>
<keyword evidence="3 12" id="KW-0436">Ligase</keyword>
<keyword evidence="8 12" id="KW-0030">Aminoacyl-tRNA synthetase</keyword>
<comment type="caution">
    <text evidence="15">The sequence shown here is derived from an EMBL/GenBank/DDBJ whole genome shotgun (WGS) entry which is preliminary data.</text>
</comment>
<dbReference type="EMBL" id="UHEF01000003">
    <property type="protein sequence ID" value="SUN31752.1"/>
    <property type="molecule type" value="Genomic_DNA"/>
</dbReference>
<dbReference type="PROSITE" id="PS00178">
    <property type="entry name" value="AA_TRNA_LIGASE_I"/>
    <property type="match status" value="1"/>
</dbReference>
<dbReference type="InterPro" id="IPR036986">
    <property type="entry name" value="S4_RNA-bd_sf"/>
</dbReference>
<evidence type="ECO:0000256" key="11">
    <source>
        <dbReference type="ARBA" id="ARBA00060965"/>
    </source>
</evidence>
<evidence type="ECO:0000256" key="5">
    <source>
        <dbReference type="ARBA" id="ARBA00022840"/>
    </source>
</evidence>
<dbReference type="InterPro" id="IPR054608">
    <property type="entry name" value="SYY-like_C"/>
</dbReference>
<keyword evidence="4 12" id="KW-0547">Nucleotide-binding</keyword>
<dbReference type="InterPro" id="IPR024088">
    <property type="entry name" value="Tyr-tRNA-ligase_bac-type"/>
</dbReference>
<dbReference type="PANTHER" id="PTHR11766">
    <property type="entry name" value="TYROSYL-TRNA SYNTHETASE"/>
    <property type="match status" value="1"/>
</dbReference>
<evidence type="ECO:0000256" key="2">
    <source>
        <dbReference type="ARBA" id="ARBA00022490"/>
    </source>
</evidence>
<dbReference type="Gene3D" id="3.10.290.10">
    <property type="entry name" value="RNA-binding S4 domain"/>
    <property type="match status" value="1"/>
</dbReference>
<feature type="binding site" evidence="12">
    <location>
        <position position="36"/>
    </location>
    <ligand>
        <name>L-tyrosine</name>
        <dbReference type="ChEBI" id="CHEBI:58315"/>
    </ligand>
</feature>
<accession>A0A7Z7QZB2</accession>
<proteinExistence type="inferred from homology"/>
<dbReference type="GO" id="GO:0004831">
    <property type="term" value="F:tyrosine-tRNA ligase activity"/>
    <property type="evidence" value="ECO:0007669"/>
    <property type="project" value="UniProtKB-UniRule"/>
</dbReference>
<evidence type="ECO:0000256" key="1">
    <source>
        <dbReference type="ARBA" id="ARBA00004496"/>
    </source>
</evidence>
<dbReference type="Pfam" id="PF22421">
    <property type="entry name" value="SYY_C-terminal"/>
    <property type="match status" value="1"/>
</dbReference>
<evidence type="ECO:0000256" key="8">
    <source>
        <dbReference type="ARBA" id="ARBA00023146"/>
    </source>
</evidence>
<dbReference type="GO" id="GO:0005829">
    <property type="term" value="C:cytosol"/>
    <property type="evidence" value="ECO:0007669"/>
    <property type="project" value="TreeGrafter"/>
</dbReference>
<comment type="subcellular location">
    <subcellularLocation>
        <location evidence="1 12">Cytoplasm</location>
    </subcellularLocation>
</comment>
<feature type="short sequence motif" description="'KMSKS' region" evidence="12">
    <location>
        <begin position="231"/>
        <end position="235"/>
    </location>
</feature>
<dbReference type="InterPro" id="IPR014729">
    <property type="entry name" value="Rossmann-like_a/b/a_fold"/>
</dbReference>
<dbReference type="CDD" id="cd00395">
    <property type="entry name" value="Tyr_Trp_RS_core"/>
    <property type="match status" value="1"/>
</dbReference>
<comment type="catalytic activity">
    <reaction evidence="10">
        <text>tRNA(Ile) + L-isoleucine + ATP = L-isoleucyl-tRNA(Ile) + AMP + diphosphate</text>
        <dbReference type="Rhea" id="RHEA:11060"/>
        <dbReference type="Rhea" id="RHEA-COMP:9666"/>
        <dbReference type="Rhea" id="RHEA-COMP:9695"/>
        <dbReference type="ChEBI" id="CHEBI:30616"/>
        <dbReference type="ChEBI" id="CHEBI:33019"/>
        <dbReference type="ChEBI" id="CHEBI:58045"/>
        <dbReference type="ChEBI" id="CHEBI:78442"/>
        <dbReference type="ChEBI" id="CHEBI:78528"/>
        <dbReference type="ChEBI" id="CHEBI:456215"/>
        <dbReference type="EC" id="6.1.1.5"/>
    </reaction>
</comment>
<gene>
    <name evidence="15" type="primary">tyrS_3</name>
    <name evidence="12" type="synonym">tyrS</name>
    <name evidence="15" type="ORF">NCTC12218_04384</name>
</gene>
<dbReference type="InterPro" id="IPR002307">
    <property type="entry name" value="Tyr-tRNA-ligase"/>
</dbReference>
<feature type="binding site" evidence="12">
    <location>
        <position position="234"/>
    </location>
    <ligand>
        <name>ATP</name>
        <dbReference type="ChEBI" id="CHEBI:30616"/>
    </ligand>
</feature>
<dbReference type="EC" id="6.1.1.1" evidence="12"/>
<dbReference type="GO" id="GO:0003723">
    <property type="term" value="F:RNA binding"/>
    <property type="evidence" value="ECO:0007669"/>
    <property type="project" value="UniProtKB-KW"/>
</dbReference>
<keyword evidence="7 12" id="KW-0648">Protein biosynthesis</keyword>
<evidence type="ECO:0000259" key="14">
    <source>
        <dbReference type="SMART" id="SM00363"/>
    </source>
</evidence>
<name>A0A7Z7QZB2_STASC</name>
<comment type="catalytic activity">
    <reaction evidence="9 12">
        <text>tRNA(Tyr) + L-tyrosine + ATP = L-tyrosyl-tRNA(Tyr) + AMP + diphosphate + H(+)</text>
        <dbReference type="Rhea" id="RHEA:10220"/>
        <dbReference type="Rhea" id="RHEA-COMP:9706"/>
        <dbReference type="Rhea" id="RHEA-COMP:9707"/>
        <dbReference type="ChEBI" id="CHEBI:15378"/>
        <dbReference type="ChEBI" id="CHEBI:30616"/>
        <dbReference type="ChEBI" id="CHEBI:33019"/>
        <dbReference type="ChEBI" id="CHEBI:58315"/>
        <dbReference type="ChEBI" id="CHEBI:78442"/>
        <dbReference type="ChEBI" id="CHEBI:78536"/>
        <dbReference type="ChEBI" id="CHEBI:456215"/>
        <dbReference type="EC" id="6.1.1.1"/>
    </reaction>
</comment>
<reference evidence="15" key="1">
    <citation type="submission" date="2018-06" db="EMBL/GenBank/DDBJ databases">
        <authorList>
            <consortium name="Pathogen Informatics"/>
            <person name="Doyle S."/>
        </authorList>
    </citation>
    <scope>NUCLEOTIDE SEQUENCE [LARGE SCALE GENOMIC DNA]</scope>
    <source>
        <strain evidence="15">NCTC12218</strain>
    </source>
</reference>
<dbReference type="AlphaFoldDB" id="A0A7Z7QZB2"/>
<dbReference type="FunFam" id="3.10.290.10:FF:000012">
    <property type="entry name" value="Tyrosine--tRNA ligase"/>
    <property type="match status" value="1"/>
</dbReference>
<dbReference type="CDD" id="cd00165">
    <property type="entry name" value="S4"/>
    <property type="match status" value="1"/>
</dbReference>
<dbReference type="PROSITE" id="PS50889">
    <property type="entry name" value="S4"/>
    <property type="match status" value="1"/>
</dbReference>
<dbReference type="InterPro" id="IPR002942">
    <property type="entry name" value="S4_RNA-bd"/>
</dbReference>
<evidence type="ECO:0000256" key="3">
    <source>
        <dbReference type="ARBA" id="ARBA00022598"/>
    </source>
</evidence>
<dbReference type="Gene3D" id="3.40.50.620">
    <property type="entry name" value="HUPs"/>
    <property type="match status" value="1"/>
</dbReference>
<feature type="short sequence motif" description="'HIGH' region" evidence="12">
    <location>
        <begin position="41"/>
        <end position="50"/>
    </location>
</feature>
<dbReference type="Gene3D" id="1.10.240.10">
    <property type="entry name" value="Tyrosyl-Transfer RNA Synthetase"/>
    <property type="match status" value="1"/>
</dbReference>
<keyword evidence="5 12" id="KW-0067">ATP-binding</keyword>
<feature type="binding site" evidence="12">
    <location>
        <position position="174"/>
    </location>
    <ligand>
        <name>L-tyrosine</name>
        <dbReference type="ChEBI" id="CHEBI:58315"/>
    </ligand>
</feature>
<dbReference type="SUPFAM" id="SSF52374">
    <property type="entry name" value="Nucleotidylyl transferase"/>
    <property type="match status" value="1"/>
</dbReference>
<comment type="subunit">
    <text evidence="12">Homodimer.</text>
</comment>
<dbReference type="GO" id="GO:0005524">
    <property type="term" value="F:ATP binding"/>
    <property type="evidence" value="ECO:0007669"/>
    <property type="project" value="UniProtKB-UniRule"/>
</dbReference>
<dbReference type="PANTHER" id="PTHR11766:SF0">
    <property type="entry name" value="TYROSINE--TRNA LIGASE, MITOCHONDRIAL"/>
    <property type="match status" value="1"/>
</dbReference>
<feature type="domain" description="RNA-binding S4" evidence="14">
    <location>
        <begin position="353"/>
        <end position="415"/>
    </location>
</feature>
<protein>
    <recommendedName>
        <fullName evidence="12">Tyrosine--tRNA ligase</fullName>
        <ecNumber evidence="12">6.1.1.1</ecNumber>
    </recommendedName>
    <alternativeName>
        <fullName evidence="12">Tyrosyl-tRNA synthetase</fullName>
        <shortName evidence="12">TyrRS</shortName>
    </alternativeName>
</protein>
<evidence type="ECO:0000256" key="9">
    <source>
        <dbReference type="ARBA" id="ARBA00048248"/>
    </source>
</evidence>
<evidence type="ECO:0000256" key="10">
    <source>
        <dbReference type="ARBA" id="ARBA00048359"/>
    </source>
</evidence>
<organism evidence="15">
    <name type="scientific">Staphylococcus schleiferi</name>
    <dbReference type="NCBI Taxonomy" id="1295"/>
    <lineage>
        <taxon>Bacteria</taxon>
        <taxon>Bacillati</taxon>
        <taxon>Bacillota</taxon>
        <taxon>Bacilli</taxon>
        <taxon>Bacillales</taxon>
        <taxon>Staphylococcaceae</taxon>
        <taxon>Staphylococcus</taxon>
    </lineage>
</organism>
<evidence type="ECO:0000313" key="15">
    <source>
        <dbReference type="EMBL" id="SUN31752.1"/>
    </source>
</evidence>
<dbReference type="HAMAP" id="MF_02006">
    <property type="entry name" value="Tyr_tRNA_synth_type1"/>
    <property type="match status" value="1"/>
</dbReference>
<dbReference type="InterPro" id="IPR002305">
    <property type="entry name" value="aa-tRNA-synth_Ic"/>
</dbReference>
<sequence length="420" mass="47540">MTNVLIEGLKWRGLIYQQTDEQGIEDLLNKEQVTLYCGADPTADSLHIGHLLPFLTLRRFQEHGHRPIVLIGGGTGMIGDPSGKSEERVLQTEEQVDKNIEGISKQMHNIFEFGTDHGAVLVNNRDWLGQISLISFLRDYGKHVGVNYMLGKDSIQSRLEHGISYTEFTYTILQAIDFGHLNRELNCKIQVGGSDQWGNITSGIELMRRMYGQTDAYGLTIPLVTKSDGKKFGKSESGAVWLDAEKTSPYEFYQFWINQSDEDVIKFLKYFTFLGKEEIDRLEQSKNEAPHLREAQKTLAEEVTKFIHGEDALNDAIRISQALFSGDLKSLSAKELKDGFKDVPQVTLSNDTTNIVEVLIETGISPSKRQAREDVNNGAIYINGERQQDVNYALAPEDKIDGEFTIIRRGKKKYFMVNYQ</sequence>
<evidence type="ECO:0000256" key="7">
    <source>
        <dbReference type="ARBA" id="ARBA00022917"/>
    </source>
</evidence>
<dbReference type="FunFam" id="3.40.50.620:FF:000008">
    <property type="entry name" value="Tyrosine--tRNA ligase"/>
    <property type="match status" value="1"/>
</dbReference>
<dbReference type="GO" id="GO:0006437">
    <property type="term" value="P:tyrosyl-tRNA aminoacylation"/>
    <property type="evidence" value="ECO:0007669"/>
    <property type="project" value="UniProtKB-UniRule"/>
</dbReference>
<dbReference type="InterPro" id="IPR001412">
    <property type="entry name" value="aa-tRNA-synth_I_CS"/>
</dbReference>
<evidence type="ECO:0000256" key="12">
    <source>
        <dbReference type="HAMAP-Rule" id="MF_02006"/>
    </source>
</evidence>
<dbReference type="SMART" id="SM00363">
    <property type="entry name" value="S4"/>
    <property type="match status" value="1"/>
</dbReference>
<dbReference type="InterPro" id="IPR024107">
    <property type="entry name" value="Tyr-tRNA-ligase_bac_1"/>
</dbReference>
<dbReference type="SUPFAM" id="SSF55174">
    <property type="entry name" value="Alpha-L RNA-binding motif"/>
    <property type="match status" value="1"/>
</dbReference>
<comment type="similarity">
    <text evidence="11 12">Belongs to the class-I aminoacyl-tRNA synthetase family. TyrS type 1 subfamily.</text>
</comment>
<dbReference type="GO" id="GO:0042803">
    <property type="term" value="F:protein homodimerization activity"/>
    <property type="evidence" value="ECO:0007669"/>
    <property type="project" value="UniProtKB-ARBA"/>
</dbReference>
<keyword evidence="2 12" id="KW-0963">Cytoplasm</keyword>
<evidence type="ECO:0000256" key="4">
    <source>
        <dbReference type="ARBA" id="ARBA00022741"/>
    </source>
</evidence>
<keyword evidence="6 13" id="KW-0694">RNA-binding</keyword>
<evidence type="ECO:0000256" key="13">
    <source>
        <dbReference type="PROSITE-ProRule" id="PRU00182"/>
    </source>
</evidence>
<evidence type="ECO:0000256" key="6">
    <source>
        <dbReference type="ARBA" id="ARBA00022884"/>
    </source>
</evidence>
<dbReference type="PRINTS" id="PR01040">
    <property type="entry name" value="TRNASYNTHTYR"/>
</dbReference>
<feature type="binding site" evidence="12">
    <location>
        <position position="170"/>
    </location>
    <ligand>
        <name>L-tyrosine</name>
        <dbReference type="ChEBI" id="CHEBI:58315"/>
    </ligand>
</feature>
<dbReference type="GO" id="GO:0004822">
    <property type="term" value="F:isoleucine-tRNA ligase activity"/>
    <property type="evidence" value="ECO:0007669"/>
    <property type="project" value="UniProtKB-EC"/>
</dbReference>
<dbReference type="NCBIfam" id="TIGR00234">
    <property type="entry name" value="tyrS"/>
    <property type="match status" value="1"/>
</dbReference>
<dbReference type="Pfam" id="PF00579">
    <property type="entry name" value="tRNA-synt_1b"/>
    <property type="match status" value="1"/>
</dbReference>